<keyword evidence="1" id="KW-1133">Transmembrane helix</keyword>
<gene>
    <name evidence="2" type="primary">Acey_s0003.g1421</name>
    <name evidence="2" type="ORF">Y032_0003g1421</name>
</gene>
<feature type="transmembrane region" description="Helical" evidence="1">
    <location>
        <begin position="9"/>
        <end position="27"/>
    </location>
</feature>
<evidence type="ECO:0000313" key="2">
    <source>
        <dbReference type="EMBL" id="EYC32136.1"/>
    </source>
</evidence>
<name>A0A016VXU5_9BILA</name>
<accession>A0A016VXU5</accession>
<organism evidence="2 3">
    <name type="scientific">Ancylostoma ceylanicum</name>
    <dbReference type="NCBI Taxonomy" id="53326"/>
    <lineage>
        <taxon>Eukaryota</taxon>
        <taxon>Metazoa</taxon>
        <taxon>Ecdysozoa</taxon>
        <taxon>Nematoda</taxon>
        <taxon>Chromadorea</taxon>
        <taxon>Rhabditida</taxon>
        <taxon>Rhabditina</taxon>
        <taxon>Rhabditomorpha</taxon>
        <taxon>Strongyloidea</taxon>
        <taxon>Ancylostomatidae</taxon>
        <taxon>Ancylostomatinae</taxon>
        <taxon>Ancylostoma</taxon>
    </lineage>
</organism>
<dbReference type="OrthoDB" id="5860975at2759"/>
<sequence>MMRRINSLLVLRMILIILILILLRKFYDEIIREISIDINDLAPPAALEWKSIDLENPPLINNSLAERLRLNEFLAVVQYRCNESIEVGDEVETFTVCGEAGPINKVFIVTGNTLSSGKLEKSLGASSWTVFLPEGSDLVEHLEGDVEVHYLTELSEWDRWATWDMEYAIRGRTYDLAKMDLYAFQMRSFDQPSVVRQLVQLSSIVFRADNCHKNMTARHLALTIDIGSGTGDQLTKVIGEWYQLLYSLFFSEGYALIGASSTGMCGYDVQNCKYRVSMVRMDTIEPKSRLLAPVFGLGSPKEELNRLVHYIKASDCSVTYHQNFPTYCMKEYSEDSKVLLISYQSTLEIPEELSKLKNFHVIAPMVADGSLDLNVHNYGIGPPGRDETIDKLWKLKTLENSLNDLYNESIIDLLLIDMAGGEFTLLPDLVRLANATRFTQLSIGGHVWSEENENFRNIYWNLRQLENYGYSQRHGRVSLPRYDVIYERK</sequence>
<dbReference type="EMBL" id="JARK01001339">
    <property type="protein sequence ID" value="EYC32136.1"/>
    <property type="molecule type" value="Genomic_DNA"/>
</dbReference>
<dbReference type="STRING" id="53326.A0A016VXU5"/>
<evidence type="ECO:0008006" key="4">
    <source>
        <dbReference type="Google" id="ProtNLM"/>
    </source>
</evidence>
<dbReference type="Proteomes" id="UP000024635">
    <property type="component" value="Unassembled WGS sequence"/>
</dbReference>
<keyword evidence="3" id="KW-1185">Reference proteome</keyword>
<evidence type="ECO:0000313" key="3">
    <source>
        <dbReference type="Proteomes" id="UP000024635"/>
    </source>
</evidence>
<keyword evidence="1" id="KW-0472">Membrane</keyword>
<dbReference type="AlphaFoldDB" id="A0A016VXU5"/>
<proteinExistence type="predicted"/>
<reference evidence="3" key="1">
    <citation type="journal article" date="2015" name="Nat. Genet.">
        <title>The genome and transcriptome of the zoonotic hookworm Ancylostoma ceylanicum identify infection-specific gene families.</title>
        <authorList>
            <person name="Schwarz E.M."/>
            <person name="Hu Y."/>
            <person name="Antoshechkin I."/>
            <person name="Miller M.M."/>
            <person name="Sternberg P.W."/>
            <person name="Aroian R.V."/>
        </authorList>
    </citation>
    <scope>NUCLEOTIDE SEQUENCE</scope>
    <source>
        <strain evidence="3">HY135</strain>
    </source>
</reference>
<keyword evidence="1" id="KW-0812">Transmembrane</keyword>
<evidence type="ECO:0000256" key="1">
    <source>
        <dbReference type="SAM" id="Phobius"/>
    </source>
</evidence>
<comment type="caution">
    <text evidence="2">The sequence shown here is derived from an EMBL/GenBank/DDBJ whole genome shotgun (WGS) entry which is preliminary data.</text>
</comment>
<protein>
    <recommendedName>
        <fullName evidence="4">Methyltransferase domain-containing protein</fullName>
    </recommendedName>
</protein>